<evidence type="ECO:0000313" key="1">
    <source>
        <dbReference type="EMBL" id="MML54646.1"/>
    </source>
</evidence>
<organism evidence="1">
    <name type="scientific">Salmonella enterica I</name>
    <dbReference type="NCBI Taxonomy" id="59201"/>
    <lineage>
        <taxon>Bacteria</taxon>
        <taxon>Pseudomonadati</taxon>
        <taxon>Pseudomonadota</taxon>
        <taxon>Gammaproteobacteria</taxon>
        <taxon>Enterobacterales</taxon>
        <taxon>Enterobacteriaceae</taxon>
        <taxon>Salmonella</taxon>
    </lineage>
</organism>
<gene>
    <name evidence="1" type="ORF">D7N80_15240</name>
</gene>
<proteinExistence type="predicted"/>
<name>A0A3R1B0Z7_SALET</name>
<comment type="caution">
    <text evidence="1">The sequence shown here is derived from an EMBL/GenBank/DDBJ whole genome shotgun (WGS) entry which is preliminary data.</text>
</comment>
<accession>A0A3R1B0Z7</accession>
<protein>
    <submittedName>
        <fullName evidence="1">Uncharacterized protein</fullName>
    </submittedName>
</protein>
<dbReference type="AlphaFoldDB" id="A0A3R1B0Z7"/>
<dbReference type="EMBL" id="RVVJ01000017">
    <property type="protein sequence ID" value="MML54646.1"/>
    <property type="molecule type" value="Genomic_DNA"/>
</dbReference>
<sequence length="163" mass="18344">MITTYPPEEYITAIFTNSAPWSVETLYRGICGIIPSSPFCEGYIASDARRHRMIQLMTAVIGESCLRRQYFSPAEVTGLTTVQSLMDYYSGGHTCSPWNAILGEYLLNIPGVSLPHRKITHPQTARRYHERHLGRWLPVLASVLYFRQTQTGCIPVAATKVHA</sequence>
<reference evidence="1" key="1">
    <citation type="submission" date="2018-09" db="EMBL/GenBank/DDBJ databases">
        <authorList>
            <person name="Ashton P.M."/>
            <person name="Dallman T."/>
            <person name="Nair S."/>
            <person name="De Pinna E."/>
            <person name="Peters T."/>
            <person name="Grant K."/>
        </authorList>
    </citation>
    <scope>NUCLEOTIDE SEQUENCE [LARGE SCALE GENOMIC DNA]</scope>
    <source>
        <strain evidence="1">598938</strain>
    </source>
</reference>
<dbReference type="Proteomes" id="UP000885348">
    <property type="component" value="Unassembled WGS sequence"/>
</dbReference>